<gene>
    <name evidence="1" type="ORF">SPELUC_LOCUS4918</name>
</gene>
<name>A0ACA9LW04_9GLOM</name>
<organism evidence="1 2">
    <name type="scientific">Cetraspora pellucida</name>
    <dbReference type="NCBI Taxonomy" id="1433469"/>
    <lineage>
        <taxon>Eukaryota</taxon>
        <taxon>Fungi</taxon>
        <taxon>Fungi incertae sedis</taxon>
        <taxon>Mucoromycota</taxon>
        <taxon>Glomeromycotina</taxon>
        <taxon>Glomeromycetes</taxon>
        <taxon>Diversisporales</taxon>
        <taxon>Gigasporaceae</taxon>
        <taxon>Cetraspora</taxon>
    </lineage>
</organism>
<protein>
    <submittedName>
        <fullName evidence="1">16142_t:CDS:1</fullName>
    </submittedName>
</protein>
<proteinExistence type="predicted"/>
<accession>A0ACA9LW04</accession>
<dbReference type="EMBL" id="CAJVPW010004679">
    <property type="protein sequence ID" value="CAG8543850.1"/>
    <property type="molecule type" value="Genomic_DNA"/>
</dbReference>
<evidence type="ECO:0000313" key="1">
    <source>
        <dbReference type="EMBL" id="CAG8543850.1"/>
    </source>
</evidence>
<comment type="caution">
    <text evidence="1">The sequence shown here is derived from an EMBL/GenBank/DDBJ whole genome shotgun (WGS) entry which is preliminary data.</text>
</comment>
<reference evidence="1" key="1">
    <citation type="submission" date="2021-06" db="EMBL/GenBank/DDBJ databases">
        <authorList>
            <person name="Kallberg Y."/>
            <person name="Tangrot J."/>
            <person name="Rosling A."/>
        </authorList>
    </citation>
    <scope>NUCLEOTIDE SEQUENCE</scope>
    <source>
        <strain evidence="1">28 12/20/2015</strain>
    </source>
</reference>
<keyword evidence="2" id="KW-1185">Reference proteome</keyword>
<evidence type="ECO:0000313" key="2">
    <source>
        <dbReference type="Proteomes" id="UP000789366"/>
    </source>
</evidence>
<dbReference type="Proteomes" id="UP000789366">
    <property type="component" value="Unassembled WGS sequence"/>
</dbReference>
<sequence>MSKLKQLKQKKASIARSVHINTNTSTRVAGNIITTKRKSNTSIRTSSNVINLKSNVEYENNSLSLVIFEVNYDSQEDGYFQDNDNNINPLSANNELFNESDDKNKSNNKSVAEDKIISEMIKFVNKKCLMQLLKLLVVGCSLQDVLESGQTFVWKKNLLKALIKNICPKACLMMSPEGENPLRKKELGPGVHVSNFLTETIR</sequence>